<name>A0A1V9ZX94_9STRA</name>
<feature type="region of interest" description="Disordered" evidence="1">
    <location>
        <begin position="1"/>
        <end position="37"/>
    </location>
</feature>
<dbReference type="AlphaFoldDB" id="A0A1V9ZX94"/>
<keyword evidence="3" id="KW-1185">Reference proteome</keyword>
<feature type="compositionally biased region" description="Basic and acidic residues" evidence="1">
    <location>
        <begin position="1"/>
        <end position="22"/>
    </location>
</feature>
<evidence type="ECO:0000313" key="3">
    <source>
        <dbReference type="Proteomes" id="UP000243217"/>
    </source>
</evidence>
<comment type="caution">
    <text evidence="2">The sequence shown here is derived from an EMBL/GenBank/DDBJ whole genome shotgun (WGS) entry which is preliminary data.</text>
</comment>
<proteinExistence type="predicted"/>
<accession>A0A1V9ZX94</accession>
<evidence type="ECO:0000313" key="2">
    <source>
        <dbReference type="EMBL" id="OQS02571.1"/>
    </source>
</evidence>
<gene>
    <name evidence="2" type="ORF">THRCLA_21387</name>
</gene>
<protein>
    <submittedName>
        <fullName evidence="2">Uncharacterized protein</fullName>
    </submittedName>
</protein>
<dbReference type="EMBL" id="JNBS01001112">
    <property type="protein sequence ID" value="OQS02571.1"/>
    <property type="molecule type" value="Genomic_DNA"/>
</dbReference>
<reference evidence="2 3" key="1">
    <citation type="journal article" date="2014" name="Genome Biol. Evol.">
        <title>The secreted proteins of Achlya hypogyna and Thraustotheca clavata identify the ancestral oomycete secretome and reveal gene acquisitions by horizontal gene transfer.</title>
        <authorList>
            <person name="Misner I."/>
            <person name="Blouin N."/>
            <person name="Leonard G."/>
            <person name="Richards T.A."/>
            <person name="Lane C.E."/>
        </authorList>
    </citation>
    <scope>NUCLEOTIDE SEQUENCE [LARGE SCALE GENOMIC DNA]</scope>
    <source>
        <strain evidence="2 3">ATCC 34112</strain>
    </source>
</reference>
<organism evidence="2 3">
    <name type="scientific">Thraustotheca clavata</name>
    <dbReference type="NCBI Taxonomy" id="74557"/>
    <lineage>
        <taxon>Eukaryota</taxon>
        <taxon>Sar</taxon>
        <taxon>Stramenopiles</taxon>
        <taxon>Oomycota</taxon>
        <taxon>Saprolegniomycetes</taxon>
        <taxon>Saprolegniales</taxon>
        <taxon>Achlyaceae</taxon>
        <taxon>Thraustotheca</taxon>
    </lineage>
</organism>
<sequence>MDEHKMTPEEKTETQVDPEAKQDNLSPEELIKRGAVGRRNGVTGIQVPQEVNNNNLSMYPIPSCIPSIVHRQCIVSK</sequence>
<dbReference type="Proteomes" id="UP000243217">
    <property type="component" value="Unassembled WGS sequence"/>
</dbReference>
<dbReference type="OrthoDB" id="10426263at2759"/>
<evidence type="ECO:0000256" key="1">
    <source>
        <dbReference type="SAM" id="MobiDB-lite"/>
    </source>
</evidence>